<feature type="compositionally biased region" description="Acidic residues" evidence="6">
    <location>
        <begin position="980"/>
        <end position="994"/>
    </location>
</feature>
<feature type="region of interest" description="Disordered" evidence="6">
    <location>
        <begin position="530"/>
        <end position="587"/>
    </location>
</feature>
<keyword evidence="4" id="KW-0804">Transcription</keyword>
<dbReference type="GeneID" id="25734747"/>
<keyword evidence="5" id="KW-0539">Nucleus</keyword>
<protein>
    <recommendedName>
        <fullName evidence="7">AP2/ERF domain-containing protein</fullName>
    </recommendedName>
</protein>
<dbReference type="Proteomes" id="UP000054498">
    <property type="component" value="Unassembled WGS sequence"/>
</dbReference>
<evidence type="ECO:0000256" key="4">
    <source>
        <dbReference type="ARBA" id="ARBA00023163"/>
    </source>
</evidence>
<dbReference type="InterPro" id="IPR029063">
    <property type="entry name" value="SAM-dependent_MTases_sf"/>
</dbReference>
<keyword evidence="2" id="KW-0805">Transcription regulation</keyword>
<name>A0A0D2LHZ0_9CHLO</name>
<gene>
    <name evidence="8" type="ORF">MNEG_1869</name>
</gene>
<evidence type="ECO:0000259" key="7">
    <source>
        <dbReference type="PROSITE" id="PS51032"/>
    </source>
</evidence>
<feature type="compositionally biased region" description="Low complexity" evidence="6">
    <location>
        <begin position="542"/>
        <end position="557"/>
    </location>
</feature>
<feature type="compositionally biased region" description="Basic and acidic residues" evidence="6">
    <location>
        <begin position="1102"/>
        <end position="1117"/>
    </location>
</feature>
<keyword evidence="9" id="KW-1185">Reference proteome</keyword>
<feature type="compositionally biased region" description="Low complexity" evidence="6">
    <location>
        <begin position="1087"/>
        <end position="1101"/>
    </location>
</feature>
<accession>A0A0D2LHZ0</accession>
<dbReference type="SMART" id="SM00380">
    <property type="entry name" value="AP2"/>
    <property type="match status" value="1"/>
</dbReference>
<feature type="compositionally biased region" description="Gly residues" evidence="6">
    <location>
        <begin position="578"/>
        <end position="587"/>
    </location>
</feature>
<feature type="region of interest" description="Disordered" evidence="6">
    <location>
        <begin position="843"/>
        <end position="894"/>
    </location>
</feature>
<feature type="compositionally biased region" description="Low complexity" evidence="6">
    <location>
        <begin position="567"/>
        <end position="577"/>
    </location>
</feature>
<dbReference type="RefSeq" id="XP_013905108.1">
    <property type="nucleotide sequence ID" value="XM_014049654.1"/>
</dbReference>
<evidence type="ECO:0000256" key="2">
    <source>
        <dbReference type="ARBA" id="ARBA00023015"/>
    </source>
</evidence>
<dbReference type="InterPro" id="IPR036955">
    <property type="entry name" value="AP2/ERF_dom_sf"/>
</dbReference>
<evidence type="ECO:0000313" key="8">
    <source>
        <dbReference type="EMBL" id="KIZ06089.1"/>
    </source>
</evidence>
<dbReference type="InterPro" id="IPR006342">
    <property type="entry name" value="FkbM_mtfrase"/>
</dbReference>
<dbReference type="InterPro" id="IPR016177">
    <property type="entry name" value="DNA-bd_dom_sf"/>
</dbReference>
<feature type="compositionally biased region" description="Low complexity" evidence="6">
    <location>
        <begin position="1222"/>
        <end position="1231"/>
    </location>
</feature>
<feature type="domain" description="AP2/ERF" evidence="7">
    <location>
        <begin position="308"/>
        <end position="366"/>
    </location>
</feature>
<dbReference type="KEGG" id="mng:MNEG_1869"/>
<dbReference type="EMBL" id="KK100416">
    <property type="protein sequence ID" value="KIZ06089.1"/>
    <property type="molecule type" value="Genomic_DNA"/>
</dbReference>
<feature type="region of interest" description="Disordered" evidence="6">
    <location>
        <begin position="678"/>
        <end position="713"/>
    </location>
</feature>
<dbReference type="SUPFAM" id="SSF53335">
    <property type="entry name" value="S-adenosyl-L-methionine-dependent methyltransferases"/>
    <property type="match status" value="1"/>
</dbReference>
<dbReference type="GO" id="GO:0003700">
    <property type="term" value="F:DNA-binding transcription factor activity"/>
    <property type="evidence" value="ECO:0007669"/>
    <property type="project" value="InterPro"/>
</dbReference>
<feature type="compositionally biased region" description="Polar residues" evidence="6">
    <location>
        <begin position="689"/>
        <end position="701"/>
    </location>
</feature>
<dbReference type="Gene3D" id="3.30.730.10">
    <property type="entry name" value="AP2/ERF domain"/>
    <property type="match status" value="1"/>
</dbReference>
<feature type="compositionally biased region" description="Gly residues" evidence="6">
    <location>
        <begin position="1000"/>
        <end position="1011"/>
    </location>
</feature>
<evidence type="ECO:0000256" key="5">
    <source>
        <dbReference type="ARBA" id="ARBA00023242"/>
    </source>
</evidence>
<feature type="region of interest" description="Disordered" evidence="6">
    <location>
        <begin position="1212"/>
        <end position="1264"/>
    </location>
</feature>
<dbReference type="AlphaFoldDB" id="A0A0D2LHZ0"/>
<feature type="compositionally biased region" description="Basic and acidic residues" evidence="6">
    <location>
        <begin position="1234"/>
        <end position="1247"/>
    </location>
</feature>
<evidence type="ECO:0000256" key="6">
    <source>
        <dbReference type="SAM" id="MobiDB-lite"/>
    </source>
</evidence>
<dbReference type="OrthoDB" id="5835829at2759"/>
<organism evidence="8 9">
    <name type="scientific">Monoraphidium neglectum</name>
    <dbReference type="NCBI Taxonomy" id="145388"/>
    <lineage>
        <taxon>Eukaryota</taxon>
        <taxon>Viridiplantae</taxon>
        <taxon>Chlorophyta</taxon>
        <taxon>core chlorophytes</taxon>
        <taxon>Chlorophyceae</taxon>
        <taxon>CS clade</taxon>
        <taxon>Sphaeropleales</taxon>
        <taxon>Selenastraceae</taxon>
        <taxon>Monoraphidium</taxon>
    </lineage>
</organism>
<comment type="subcellular location">
    <subcellularLocation>
        <location evidence="1">Nucleus</location>
    </subcellularLocation>
</comment>
<dbReference type="SUPFAM" id="SSF54171">
    <property type="entry name" value="DNA-binding domain"/>
    <property type="match status" value="1"/>
</dbReference>
<feature type="compositionally biased region" description="Basic and acidic residues" evidence="6">
    <location>
        <begin position="1018"/>
        <end position="1030"/>
    </location>
</feature>
<proteinExistence type="predicted"/>
<feature type="compositionally biased region" description="Acidic residues" evidence="6">
    <location>
        <begin position="870"/>
        <end position="880"/>
    </location>
</feature>
<dbReference type="PROSITE" id="PS51032">
    <property type="entry name" value="AP2_ERF"/>
    <property type="match status" value="1"/>
</dbReference>
<evidence type="ECO:0000256" key="3">
    <source>
        <dbReference type="ARBA" id="ARBA00023125"/>
    </source>
</evidence>
<feature type="compositionally biased region" description="Gly residues" evidence="6">
    <location>
        <begin position="1045"/>
        <end position="1054"/>
    </location>
</feature>
<dbReference type="GO" id="GO:0005634">
    <property type="term" value="C:nucleus"/>
    <property type="evidence" value="ECO:0007669"/>
    <property type="project" value="UniProtKB-SubCell"/>
</dbReference>
<dbReference type="Gene3D" id="3.40.50.150">
    <property type="entry name" value="Vaccinia Virus protein VP39"/>
    <property type="match status" value="1"/>
</dbReference>
<keyword evidence="3" id="KW-0238">DNA-binding</keyword>
<feature type="region of interest" description="Disordered" evidence="6">
    <location>
        <begin position="962"/>
        <end position="1119"/>
    </location>
</feature>
<dbReference type="Pfam" id="PF05050">
    <property type="entry name" value="Methyltransf_21"/>
    <property type="match status" value="1"/>
</dbReference>
<reference evidence="8 9" key="1">
    <citation type="journal article" date="2013" name="BMC Genomics">
        <title>Reconstruction of the lipid metabolism for the microalga Monoraphidium neglectum from its genome sequence reveals characteristics suitable for biofuel production.</title>
        <authorList>
            <person name="Bogen C."/>
            <person name="Al-Dilaimi A."/>
            <person name="Albersmeier A."/>
            <person name="Wichmann J."/>
            <person name="Grundmann M."/>
            <person name="Rupp O."/>
            <person name="Lauersen K.J."/>
            <person name="Blifernez-Klassen O."/>
            <person name="Kalinowski J."/>
            <person name="Goesmann A."/>
            <person name="Mussgnug J.H."/>
            <person name="Kruse O."/>
        </authorList>
    </citation>
    <scope>NUCLEOTIDE SEQUENCE [LARGE SCALE GENOMIC DNA]</scope>
    <source>
        <strain evidence="8 9">SAG 48.87</strain>
    </source>
</reference>
<feature type="region of interest" description="Disordered" evidence="6">
    <location>
        <begin position="601"/>
        <end position="624"/>
    </location>
</feature>
<dbReference type="InterPro" id="IPR001471">
    <property type="entry name" value="AP2/ERF_dom"/>
</dbReference>
<evidence type="ECO:0000256" key="1">
    <source>
        <dbReference type="ARBA" id="ARBA00004123"/>
    </source>
</evidence>
<sequence>MYKLVFINGRPRDKPAHCQACGPTGRVVALEPTPAAAAACRDNVVRHAVWCAARGVGVAPVEVVEAAAGDGSCGEAEFTIYERASGWSSMAPDDDETAANMEAYIEQRLEAIGAAGSGGGGGGSGEGGGAGSLVAAAGTATAFAAAAAPESRAAEEEAPVGLVERLLLPVAAALRRQPLGRGALRLLERAYIRLVLMGGRQHVRCRVVALGQLFQELRIERVSLLKVDVEGAELDVLRGLGHDGWAREEAARQYAWMVHKLKGAEASAQCQVPPTPSEVARLDAISLEQLLAEFRASAEVFSRGRSSAYRGVSWHKTSKKWFVQICNPSADGKRERTFHDTEEAAALCYDAKARQYHGSKAKLNFPLPGDPGYVASSPAAPAPAVPASGGPAVLPAQGSGAAAEVTAGTEATSGGGGGVGVAAAAGLNGSGLTWGKLVSFNPQKVLDPAEYERLSKIATTVEVPPEVTTLPERNLEGLLADLDQDNPDSAPLIKRYSSALEWCRARRAAWEEHTKSGHWYVYPALGPDPEPLQAAGGGQDRGAGAAADAGAAGAQAPKFPPPPQGPAPTDVPASCGDGSDGGLAGASGDGATAALAALDGGEAGSGQADSALERDTAQEQPALAGQTGVDQDLAAGAVAAAGADSAGDAVVGAVGVPEGAAAGEGDAAVGVLGAAAEGGGRPPVDPGLMSSSSDELASCWSSGDDDEGSGAQYSAPDFAAEWAAAFPFTSAGRQWSSLVVYAPDREDARRQVVSLFEQYERRCLRLHPDRPAFHRYPQAGQPVYPPREEGGVTRGRKWDVYRDCWHIADKHPHSEVFWLDESCTHQWIPGRRVMVTRVDPRRREEMARHAGQRAALNRDAAGPLPRLSDDSDNSSDEEGNESGSGHGTDEERGARLSPAQLSGADALMAAAAAAAAAAQPHGPGTVPDAGRNPADAAAAAAAAERVARYSALRQKRLLREAAARRERRAARAAVGRPAESSDEGGDEEEEEEVERDARGGADGGVGGGEGGHANKRVRREELRIDPRPWDEVMADEGPEVSCGDDAGGGSGGAGRDAVSGGTDQGPRRRQAGGAEKGQEGRRGHGGQQQAAGQQEEGLQQEEAARRQQHKEDLREGRIMAQSIEEWTPLPESYFDYPPPGAPRPSRHAPLAALAESALSGLRGRPQLSARARAAAAAGLPAPARPAVDSKRLWRGIDVPKLANIPAGSLWGTQISEDMRAVDSSSSDYSSSGDEEQRAARDEAREGAKGLGADEEGAATIKRRP</sequence>
<evidence type="ECO:0000313" key="9">
    <source>
        <dbReference type="Proteomes" id="UP000054498"/>
    </source>
</evidence>
<dbReference type="GO" id="GO:0003677">
    <property type="term" value="F:DNA binding"/>
    <property type="evidence" value="ECO:0007669"/>
    <property type="project" value="UniProtKB-KW"/>
</dbReference>